<organism evidence="2 3">
    <name type="scientific">Herbidospora solisilvae</name>
    <dbReference type="NCBI Taxonomy" id="2696284"/>
    <lineage>
        <taxon>Bacteria</taxon>
        <taxon>Bacillati</taxon>
        <taxon>Actinomycetota</taxon>
        <taxon>Actinomycetes</taxon>
        <taxon>Streptosporangiales</taxon>
        <taxon>Streptosporangiaceae</taxon>
        <taxon>Herbidospora</taxon>
    </lineage>
</organism>
<gene>
    <name evidence="2" type="ORF">GT755_04050</name>
</gene>
<protein>
    <submittedName>
        <fullName evidence="2">TIR domain-containing protein</fullName>
    </submittedName>
</protein>
<keyword evidence="3" id="KW-1185">Reference proteome</keyword>
<name>A0A7C9NKR2_9ACTN</name>
<evidence type="ECO:0000313" key="3">
    <source>
        <dbReference type="Proteomes" id="UP000479526"/>
    </source>
</evidence>
<dbReference type="InterPro" id="IPR035897">
    <property type="entry name" value="Toll_tir_struct_dom_sf"/>
</dbReference>
<dbReference type="InterPro" id="IPR000157">
    <property type="entry name" value="TIR_dom"/>
</dbReference>
<dbReference type="RefSeq" id="WP_161478309.1">
    <property type="nucleotide sequence ID" value="NZ_WXEW01000001.1"/>
</dbReference>
<dbReference type="SUPFAM" id="SSF52200">
    <property type="entry name" value="Toll/Interleukin receptor TIR domain"/>
    <property type="match status" value="1"/>
</dbReference>
<evidence type="ECO:0000259" key="1">
    <source>
        <dbReference type="Pfam" id="PF13676"/>
    </source>
</evidence>
<feature type="domain" description="TIR" evidence="1">
    <location>
        <begin position="14"/>
        <end position="143"/>
    </location>
</feature>
<accession>A0A7C9NKR2</accession>
<dbReference type="NCBIfam" id="NF040588">
    <property type="entry name" value="FxsC_Nterm"/>
    <property type="match status" value="1"/>
</dbReference>
<proteinExistence type="predicted"/>
<dbReference type="Pfam" id="PF13676">
    <property type="entry name" value="TIR_2"/>
    <property type="match status" value="1"/>
</dbReference>
<dbReference type="EMBL" id="WXEW01000001">
    <property type="protein sequence ID" value="NAS20856.1"/>
    <property type="molecule type" value="Genomic_DNA"/>
</dbReference>
<dbReference type="Proteomes" id="UP000479526">
    <property type="component" value="Unassembled WGS sequence"/>
</dbReference>
<dbReference type="GO" id="GO:0007165">
    <property type="term" value="P:signal transduction"/>
    <property type="evidence" value="ECO:0007669"/>
    <property type="project" value="InterPro"/>
</dbReference>
<reference evidence="2 3" key="1">
    <citation type="submission" date="2020-01" db="EMBL/GenBank/DDBJ databases">
        <title>Herbidospora sp. NEAU-GS84 nov., a novel actinomycete isolated from soil.</title>
        <authorList>
            <person name="Han L."/>
        </authorList>
    </citation>
    <scope>NUCLEOTIDE SEQUENCE [LARGE SCALE GENOMIC DNA]</scope>
    <source>
        <strain evidence="2 3">NEAU-GS84</strain>
    </source>
</reference>
<comment type="caution">
    <text evidence="2">The sequence shown here is derived from an EMBL/GenBank/DDBJ whole genome shotgun (WGS) entry which is preliminary data.</text>
</comment>
<sequence>MVLQPAPRPPGPYFFLSYAHTPNEDPKANRWVAKLFKDLCDHVLEMTDLPDPSMAGFMDSGLLTGHLWHRRLAEALATCRVFVPLYSRRYFVSQNCGREWTAFVQRINSQPGFDGRRPEAIIPALWTPMQPEALPLVARSIQFAHEKLGPRYRDEGFYGLSKLAVRRPSYQLATHALASRIVEVGESTRLEPIEPVDFPSLTSAFEDFDAAQALTLTVVVPDRDRLPTGRNPYFYGRLPEDWNPFRGEEQPRSLFYYALELATANGFRTEIGSLSDFRPELLAGKQPTGPGVVIIDPWAVTDPVCLAALAAFDQAELPWVSVIIPWNRDDAETTSREAQLRSALQATLHKRWSDLSTESIDHYSQFRRAFPDALNRAGNQFLRKATPYPPKGNSPESSD</sequence>
<dbReference type="Gene3D" id="3.40.50.10140">
    <property type="entry name" value="Toll/interleukin-1 receptor homology (TIR) domain"/>
    <property type="match status" value="1"/>
</dbReference>
<dbReference type="InterPro" id="IPR026367">
    <property type="entry name" value="FxsC_C"/>
</dbReference>
<dbReference type="InterPro" id="IPR047603">
    <property type="entry name" value="FxsC_N"/>
</dbReference>
<dbReference type="NCBIfam" id="TIGR04276">
    <property type="entry name" value="FxsC_Cterm"/>
    <property type="match status" value="1"/>
</dbReference>
<evidence type="ECO:0000313" key="2">
    <source>
        <dbReference type="EMBL" id="NAS20856.1"/>
    </source>
</evidence>
<dbReference type="AlphaFoldDB" id="A0A7C9NKR2"/>